<feature type="zinc finger region" description="C3H1-type" evidence="8">
    <location>
        <begin position="96"/>
        <end position="123"/>
    </location>
</feature>
<dbReference type="GO" id="GO:0008270">
    <property type="term" value="F:zinc ion binding"/>
    <property type="evidence" value="ECO:0007669"/>
    <property type="project" value="UniProtKB-KW"/>
</dbReference>
<dbReference type="Gene3D" id="3.30.40.10">
    <property type="entry name" value="Zinc/RING finger domain, C3HC4 (zinc finger)"/>
    <property type="match status" value="1"/>
</dbReference>
<evidence type="ECO:0000313" key="13">
    <source>
        <dbReference type="Proteomes" id="UP000191004"/>
    </source>
</evidence>
<comment type="pathway">
    <text evidence="1">Protein modification; protein ubiquitination.</text>
</comment>
<keyword evidence="2" id="KW-0808">Transferase</keyword>
<dbReference type="CDD" id="cd20335">
    <property type="entry name" value="BRcat_RBR"/>
    <property type="match status" value="1"/>
</dbReference>
<dbReference type="InterPro" id="IPR002867">
    <property type="entry name" value="IBR_dom"/>
</dbReference>
<feature type="domain" description="C3H1-type" evidence="9">
    <location>
        <begin position="23"/>
        <end position="50"/>
    </location>
</feature>
<dbReference type="PROSITE" id="PS51873">
    <property type="entry name" value="TRIAD"/>
    <property type="match status" value="1"/>
</dbReference>
<dbReference type="InterPro" id="IPR013083">
    <property type="entry name" value="Znf_RING/FYVE/PHD"/>
</dbReference>
<evidence type="ECO:0000256" key="2">
    <source>
        <dbReference type="ARBA" id="ARBA00022679"/>
    </source>
</evidence>
<dbReference type="Pfam" id="PF22191">
    <property type="entry name" value="IBR_1"/>
    <property type="match status" value="1"/>
</dbReference>
<evidence type="ECO:0000259" key="9">
    <source>
        <dbReference type="PROSITE" id="PS50103"/>
    </source>
</evidence>
<organism evidence="12 13">
    <name type="scientific">Trichoderma guizhouense</name>
    <dbReference type="NCBI Taxonomy" id="1491466"/>
    <lineage>
        <taxon>Eukaryota</taxon>
        <taxon>Fungi</taxon>
        <taxon>Dikarya</taxon>
        <taxon>Ascomycota</taxon>
        <taxon>Pezizomycotina</taxon>
        <taxon>Sordariomycetes</taxon>
        <taxon>Hypocreomycetidae</taxon>
        <taxon>Hypocreales</taxon>
        <taxon>Hypocreaceae</taxon>
        <taxon>Trichoderma</taxon>
    </lineage>
</organism>
<dbReference type="GO" id="GO:0004842">
    <property type="term" value="F:ubiquitin-protein transferase activity"/>
    <property type="evidence" value="ECO:0007669"/>
    <property type="project" value="TreeGrafter"/>
</dbReference>
<dbReference type="PANTHER" id="PTHR22770:SF13">
    <property type="entry name" value="RING-TYPE DOMAIN-CONTAINING PROTEIN"/>
    <property type="match status" value="1"/>
</dbReference>
<dbReference type="SUPFAM" id="SSF90229">
    <property type="entry name" value="CCCH zinc finger"/>
    <property type="match status" value="2"/>
</dbReference>
<dbReference type="Proteomes" id="UP000191004">
    <property type="component" value="Unassembled WGS sequence"/>
</dbReference>
<evidence type="ECO:0000256" key="5">
    <source>
        <dbReference type="ARBA" id="ARBA00022771"/>
    </source>
</evidence>
<feature type="domain" description="C2H2-type" evidence="10">
    <location>
        <begin position="842"/>
        <end position="865"/>
    </location>
</feature>
<dbReference type="PROSITE" id="PS50157">
    <property type="entry name" value="ZINC_FINGER_C2H2_2"/>
    <property type="match status" value="1"/>
</dbReference>
<dbReference type="Pfam" id="PF00642">
    <property type="entry name" value="zf-CCCH"/>
    <property type="match status" value="1"/>
</dbReference>
<evidence type="ECO:0000256" key="6">
    <source>
        <dbReference type="ARBA" id="ARBA00022786"/>
    </source>
</evidence>
<dbReference type="EMBL" id="LVVK01000020">
    <property type="protein sequence ID" value="OPB38491.1"/>
    <property type="molecule type" value="Genomic_DNA"/>
</dbReference>
<protein>
    <submittedName>
        <fullName evidence="12">RING-type zinc finger protein</fullName>
    </submittedName>
</protein>
<dbReference type="AlphaFoldDB" id="A0A1T3CBV8"/>
<dbReference type="InterPro" id="IPR051628">
    <property type="entry name" value="LUBAC_E3_Ligases"/>
</dbReference>
<evidence type="ECO:0000256" key="1">
    <source>
        <dbReference type="ARBA" id="ARBA00004906"/>
    </source>
</evidence>
<accession>A0A1T3CBV8</accession>
<dbReference type="GO" id="GO:0000151">
    <property type="term" value="C:ubiquitin ligase complex"/>
    <property type="evidence" value="ECO:0007669"/>
    <property type="project" value="TreeGrafter"/>
</dbReference>
<keyword evidence="6" id="KW-0833">Ubl conjugation pathway</keyword>
<dbReference type="CDD" id="cd22585">
    <property type="entry name" value="Rcat_RBR_DEAH12-like"/>
    <property type="match status" value="1"/>
</dbReference>
<sequence>MSANPSRFASSMGRGYHASAQDWRATTPCRFYQRGSCTKGVSCPFSHVLMSRSVVTSQEVTKPSRKFIVGASAYSVQRGEQLEKARATNSPVESPENTKPVCRFFKTGSCIYGEKCQFRHAEEELTVQVGADNAFEDEPKRDDDFTRTIAGAFVQFEAGARVFKIRLSSDFSAVRISGLPLNTSARSVQDMLAEMGLHVSVADVHMLQMEGSYGASVRSDDALFSKKLCAIVQPGFIWEGVKIYATPVAAPMPSSHNARRVDCKKVHISWHKPVRNAWLNFGSGDVARRVSDMFSKGVYRILNQKVTAAEATEARPAFHPWSPSKNSVAWTVMLTEVPATAEKSDILEAITQERNRPRHIEVGLPSYSVDSEQATALIRSLLTNIGPLEYFEVTLETNARRVKATARFLDEADARRAAEELDKKELPFHHKARLTVQIVYSAKFKTGTNIYDAVCPRILPQQKIWRSKNIAFRAYNSTDPLQRFRLLKIEGESAVDIVAAKADLESILAGVVMRENGTVLWDPSLKANGKLYQAIKTLERECSVVILRDRGKSELRVFGAQQCCEGAQLRLAELIRLESLSTSTRAIELQPHEFFWACHGGFRKIAARLGSEKASFDIISTPKKIVISGPLEDFDVALAIMEGRDQVTEPEEQPKPDDVTHECSVCWTDAETPIKTSCGHVYCLECFERSCMVGGVTTAAFVVSCHGNQGNCKSIIGVEDLQEHLSSAALEELLERSFSSHIKRNPNEFRYCPTPDCGYIYRTTSESRIQNCSNCFRPTCSACHESHVGMSCAEHRYMTSKDYQEFKNLKEDLGIKDCPSCKTPLEKISGCNHMTCTVCNCHICWVCLKTFSSGDQVYGHMETLH</sequence>
<reference evidence="12 13" key="1">
    <citation type="submission" date="2016-04" db="EMBL/GenBank/DDBJ databases">
        <title>Multiple horizontal gene transfer events from other fungi enriched the ability of the initially mycotrophic fungus Trichoderma (Ascomycota) to feed on dead plant biomass.</title>
        <authorList>
            <person name="Atanasova L."/>
            <person name="Chenthamara K."/>
            <person name="Zhang J."/>
            <person name="Grujic M."/>
            <person name="Henrissat B."/>
            <person name="Kuo A."/>
            <person name="Aertz A."/>
            <person name="Salamov A."/>
            <person name="Lipzen A."/>
            <person name="Labutti K."/>
            <person name="Barry K."/>
            <person name="Miao Y."/>
            <person name="Rahimi M.J."/>
            <person name="Shen Q."/>
            <person name="Grigoriev I.V."/>
            <person name="Kubicek C.P."/>
            <person name="Druzhinina I.S."/>
        </authorList>
    </citation>
    <scope>NUCLEOTIDE SEQUENCE [LARGE SCALE GENOMIC DNA]</scope>
    <source>
        <strain evidence="12 13">NJAU 4742</strain>
    </source>
</reference>
<dbReference type="InterPro" id="IPR041367">
    <property type="entry name" value="Znf-CCCH_4"/>
</dbReference>
<dbReference type="InterPro" id="IPR044066">
    <property type="entry name" value="TRIAD_supradom"/>
</dbReference>
<feature type="zinc finger region" description="C3H1-type" evidence="8">
    <location>
        <begin position="23"/>
        <end position="50"/>
    </location>
</feature>
<comment type="caution">
    <text evidence="12">The sequence shown here is derived from an EMBL/GenBank/DDBJ whole genome shotgun (WGS) entry which is preliminary data.</text>
</comment>
<dbReference type="GO" id="GO:0043130">
    <property type="term" value="F:ubiquitin binding"/>
    <property type="evidence" value="ECO:0007669"/>
    <property type="project" value="TreeGrafter"/>
</dbReference>
<dbReference type="SMART" id="SM00356">
    <property type="entry name" value="ZnF_C3H1"/>
    <property type="match status" value="2"/>
</dbReference>
<dbReference type="GO" id="GO:0097039">
    <property type="term" value="P:protein linear polyubiquitination"/>
    <property type="evidence" value="ECO:0007669"/>
    <property type="project" value="TreeGrafter"/>
</dbReference>
<keyword evidence="13" id="KW-1185">Reference proteome</keyword>
<evidence type="ECO:0000259" key="10">
    <source>
        <dbReference type="PROSITE" id="PS50157"/>
    </source>
</evidence>
<evidence type="ECO:0000256" key="4">
    <source>
        <dbReference type="ARBA" id="ARBA00022737"/>
    </source>
</evidence>
<evidence type="ECO:0000256" key="8">
    <source>
        <dbReference type="PROSITE-ProRule" id="PRU00723"/>
    </source>
</evidence>
<feature type="domain" description="C3H1-type" evidence="9">
    <location>
        <begin position="96"/>
        <end position="123"/>
    </location>
</feature>
<dbReference type="SMART" id="SM00647">
    <property type="entry name" value="IBR"/>
    <property type="match status" value="1"/>
</dbReference>
<dbReference type="PROSITE" id="PS50103">
    <property type="entry name" value="ZF_C3H1"/>
    <property type="match status" value="2"/>
</dbReference>
<evidence type="ECO:0000259" key="11">
    <source>
        <dbReference type="PROSITE" id="PS51873"/>
    </source>
</evidence>
<keyword evidence="7 8" id="KW-0862">Zinc</keyword>
<evidence type="ECO:0000256" key="7">
    <source>
        <dbReference type="ARBA" id="ARBA00022833"/>
    </source>
</evidence>
<evidence type="ECO:0000313" key="12">
    <source>
        <dbReference type="EMBL" id="OPB38491.1"/>
    </source>
</evidence>
<keyword evidence="3 8" id="KW-0479">Metal-binding</keyword>
<dbReference type="InterPro" id="IPR013087">
    <property type="entry name" value="Znf_C2H2_type"/>
</dbReference>
<gene>
    <name evidence="12" type="ORF">A0O28_0015970</name>
</gene>
<dbReference type="Pfam" id="PF01485">
    <property type="entry name" value="IBR"/>
    <property type="match status" value="1"/>
</dbReference>
<dbReference type="OrthoDB" id="1431934at2759"/>
<dbReference type="PANTHER" id="PTHR22770">
    <property type="entry name" value="UBIQUITIN CONJUGATING ENZYME 7 INTERACTING PROTEIN-RELATED"/>
    <property type="match status" value="1"/>
</dbReference>
<keyword evidence="5 8" id="KW-0863">Zinc-finger</keyword>
<dbReference type="InterPro" id="IPR000571">
    <property type="entry name" value="Znf_CCCH"/>
</dbReference>
<feature type="domain" description="RING-type" evidence="11">
    <location>
        <begin position="659"/>
        <end position="865"/>
    </location>
</feature>
<dbReference type="Gene3D" id="4.10.1000.10">
    <property type="entry name" value="Zinc finger, CCCH-type"/>
    <property type="match status" value="2"/>
</dbReference>
<dbReference type="PROSITE" id="PS00028">
    <property type="entry name" value="ZINC_FINGER_C2H2_1"/>
    <property type="match status" value="1"/>
</dbReference>
<dbReference type="Pfam" id="PF18044">
    <property type="entry name" value="zf-CCCH_4"/>
    <property type="match status" value="1"/>
</dbReference>
<dbReference type="Gene3D" id="1.20.120.1750">
    <property type="match status" value="1"/>
</dbReference>
<dbReference type="SUPFAM" id="SSF57850">
    <property type="entry name" value="RING/U-box"/>
    <property type="match status" value="2"/>
</dbReference>
<evidence type="ECO:0000256" key="3">
    <source>
        <dbReference type="ARBA" id="ARBA00022723"/>
    </source>
</evidence>
<name>A0A1T3CBV8_9HYPO</name>
<dbReference type="InterPro" id="IPR036855">
    <property type="entry name" value="Znf_CCCH_sf"/>
</dbReference>
<keyword evidence="4" id="KW-0677">Repeat</keyword>
<dbReference type="GO" id="GO:0043161">
    <property type="term" value="P:proteasome-mediated ubiquitin-dependent protein catabolic process"/>
    <property type="evidence" value="ECO:0007669"/>
    <property type="project" value="TreeGrafter"/>
</dbReference>
<proteinExistence type="predicted"/>